<evidence type="ECO:0000256" key="2">
    <source>
        <dbReference type="ARBA" id="ARBA00008854"/>
    </source>
</evidence>
<comment type="subcellular location">
    <subcellularLocation>
        <location evidence="1">Membrane</location>
        <topology evidence="1">Single-pass membrane protein</topology>
    </subcellularLocation>
</comment>
<evidence type="ECO:0000313" key="7">
    <source>
        <dbReference type="EMBL" id="GAA4472643.1"/>
    </source>
</evidence>
<evidence type="ECO:0000256" key="3">
    <source>
        <dbReference type="ARBA" id="ARBA00022692"/>
    </source>
</evidence>
<dbReference type="EMBL" id="BAABGA010000120">
    <property type="protein sequence ID" value="GAA4472643.1"/>
    <property type="molecule type" value="Genomic_DNA"/>
</dbReference>
<evidence type="ECO:0000256" key="1">
    <source>
        <dbReference type="ARBA" id="ARBA00004167"/>
    </source>
</evidence>
<dbReference type="Proteomes" id="UP001500840">
    <property type="component" value="Unassembled WGS sequence"/>
</dbReference>
<name>A0ABP8NWC6_9BACT</name>
<protein>
    <submittedName>
        <fullName evidence="7">LemA family protein</fullName>
    </submittedName>
</protein>
<dbReference type="Gene3D" id="1.20.1440.20">
    <property type="entry name" value="LemA-like domain"/>
    <property type="match status" value="1"/>
</dbReference>
<dbReference type="SUPFAM" id="SSF140478">
    <property type="entry name" value="LemA-like"/>
    <property type="match status" value="1"/>
</dbReference>
<feature type="coiled-coil region" evidence="6">
    <location>
        <begin position="124"/>
        <end position="151"/>
    </location>
</feature>
<keyword evidence="3" id="KW-0812">Transmembrane</keyword>
<evidence type="ECO:0000256" key="6">
    <source>
        <dbReference type="SAM" id="Coils"/>
    </source>
</evidence>
<keyword evidence="5" id="KW-0472">Membrane</keyword>
<reference evidence="8" key="1">
    <citation type="journal article" date="2019" name="Int. J. Syst. Evol. Microbiol.">
        <title>The Global Catalogue of Microorganisms (GCM) 10K type strain sequencing project: providing services to taxonomists for standard genome sequencing and annotation.</title>
        <authorList>
            <consortium name="The Broad Institute Genomics Platform"/>
            <consortium name="The Broad Institute Genome Sequencing Center for Infectious Disease"/>
            <person name="Wu L."/>
            <person name="Ma J."/>
        </authorList>
    </citation>
    <scope>NUCLEOTIDE SEQUENCE [LARGE SCALE GENOMIC DNA]</scope>
    <source>
        <strain evidence="8">JCM 17759</strain>
    </source>
</reference>
<evidence type="ECO:0000256" key="5">
    <source>
        <dbReference type="ARBA" id="ARBA00023136"/>
    </source>
</evidence>
<sequence>MINAVVVGLAAGLLFAAAIFVARIYNVLLASFEETRNSFAQIEVQLKRRYDLIPSLVEAARAYLTHERETLEAVIAARQQASSKLSGLQNNLTDAGAVKSWAASEGALGSAMGRLSMVIESYPELKANESIAQLTEELTSTENRISYARQLYNDLATRFNIRRQTFPTVAFSSLVGFSENVELLQFDDQVEIQRVPKFELVGA</sequence>
<proteinExistence type="inferred from homology"/>
<gene>
    <name evidence="7" type="ORF">GCM10023156_69490</name>
</gene>
<keyword evidence="6" id="KW-0175">Coiled coil</keyword>
<dbReference type="Pfam" id="PF04011">
    <property type="entry name" value="LemA"/>
    <property type="match status" value="1"/>
</dbReference>
<keyword evidence="4" id="KW-1133">Transmembrane helix</keyword>
<comment type="caution">
    <text evidence="7">The sequence shown here is derived from an EMBL/GenBank/DDBJ whole genome shotgun (WGS) entry which is preliminary data.</text>
</comment>
<keyword evidence="8" id="KW-1185">Reference proteome</keyword>
<dbReference type="RefSeq" id="WP_339941526.1">
    <property type="nucleotide sequence ID" value="NZ_BAABGA010000120.1"/>
</dbReference>
<dbReference type="InterPro" id="IPR007156">
    <property type="entry name" value="MamQ_LemA"/>
</dbReference>
<dbReference type="PANTHER" id="PTHR34478">
    <property type="entry name" value="PROTEIN LEMA"/>
    <property type="match status" value="1"/>
</dbReference>
<dbReference type="InterPro" id="IPR023353">
    <property type="entry name" value="LemA-like_dom_sf"/>
</dbReference>
<accession>A0ABP8NWC6</accession>
<evidence type="ECO:0000313" key="8">
    <source>
        <dbReference type="Proteomes" id="UP001500840"/>
    </source>
</evidence>
<dbReference type="PANTHER" id="PTHR34478:SF2">
    <property type="entry name" value="MEMBRANE PROTEIN"/>
    <property type="match status" value="1"/>
</dbReference>
<organism evidence="7 8">
    <name type="scientific">Novipirellula rosea</name>
    <dbReference type="NCBI Taxonomy" id="1031540"/>
    <lineage>
        <taxon>Bacteria</taxon>
        <taxon>Pseudomonadati</taxon>
        <taxon>Planctomycetota</taxon>
        <taxon>Planctomycetia</taxon>
        <taxon>Pirellulales</taxon>
        <taxon>Pirellulaceae</taxon>
        <taxon>Novipirellula</taxon>
    </lineage>
</organism>
<comment type="similarity">
    <text evidence="2">Belongs to the LemA family.</text>
</comment>
<evidence type="ECO:0000256" key="4">
    <source>
        <dbReference type="ARBA" id="ARBA00022989"/>
    </source>
</evidence>